<accession>A0ABS6SYM8</accession>
<gene>
    <name evidence="1" type="ORF">KJP28_03900</name>
</gene>
<evidence type="ECO:0000313" key="2">
    <source>
        <dbReference type="Proteomes" id="UP000756530"/>
    </source>
</evidence>
<sequence>MTKMRLADTASALMDEIASDPLNWRAHEEPLRQVIELYENLNLDLPSELRIYANWIAQDEAEAEFENLPV</sequence>
<comment type="caution">
    <text evidence="1">The sequence shown here is derived from an EMBL/GenBank/DDBJ whole genome shotgun (WGS) entry which is preliminary data.</text>
</comment>
<name>A0ABS6SYM8_9RHOB</name>
<reference evidence="1 2" key="1">
    <citation type="submission" date="2021-05" db="EMBL/GenBank/DDBJ databases">
        <title>Culturable bacteria isolated from Daya Bay.</title>
        <authorList>
            <person name="Zheng W."/>
            <person name="Yu S."/>
            <person name="Huang Y."/>
        </authorList>
    </citation>
    <scope>NUCLEOTIDE SEQUENCE [LARGE SCALE GENOMIC DNA]</scope>
    <source>
        <strain evidence="1 2">DP4N28-5</strain>
    </source>
</reference>
<organism evidence="1 2">
    <name type="scientific">Maritimibacter dapengensis</name>
    <dbReference type="NCBI Taxonomy" id="2836868"/>
    <lineage>
        <taxon>Bacteria</taxon>
        <taxon>Pseudomonadati</taxon>
        <taxon>Pseudomonadota</taxon>
        <taxon>Alphaproteobacteria</taxon>
        <taxon>Rhodobacterales</taxon>
        <taxon>Roseobacteraceae</taxon>
        <taxon>Maritimibacter</taxon>
    </lineage>
</organism>
<dbReference type="EMBL" id="JAHUZE010000001">
    <property type="protein sequence ID" value="MBV7378057.1"/>
    <property type="molecule type" value="Genomic_DNA"/>
</dbReference>
<dbReference type="RefSeq" id="WP_218390910.1">
    <property type="nucleotide sequence ID" value="NZ_JAHUZE010000001.1"/>
</dbReference>
<proteinExistence type="predicted"/>
<keyword evidence="2" id="KW-1185">Reference proteome</keyword>
<protein>
    <submittedName>
        <fullName evidence="1">Uncharacterized protein</fullName>
    </submittedName>
</protein>
<dbReference type="Proteomes" id="UP000756530">
    <property type="component" value="Unassembled WGS sequence"/>
</dbReference>
<evidence type="ECO:0000313" key="1">
    <source>
        <dbReference type="EMBL" id="MBV7378057.1"/>
    </source>
</evidence>